<dbReference type="InterPro" id="IPR009003">
    <property type="entry name" value="Peptidase_S1_PA"/>
</dbReference>
<gene>
    <name evidence="2" type="ORF">GCM10009759_48630</name>
</gene>
<dbReference type="Pfam" id="PF13365">
    <property type="entry name" value="Trypsin_2"/>
    <property type="match status" value="1"/>
</dbReference>
<evidence type="ECO:0000313" key="2">
    <source>
        <dbReference type="EMBL" id="GAA2108614.1"/>
    </source>
</evidence>
<dbReference type="Gene3D" id="2.40.10.120">
    <property type="match status" value="1"/>
</dbReference>
<dbReference type="Pfam" id="PF19956">
    <property type="entry name" value="EAD2"/>
    <property type="match status" value="1"/>
</dbReference>
<proteinExistence type="predicted"/>
<evidence type="ECO:0000313" key="3">
    <source>
        <dbReference type="Proteomes" id="UP001500897"/>
    </source>
</evidence>
<reference evidence="2 3" key="1">
    <citation type="journal article" date="2019" name="Int. J. Syst. Evol. Microbiol.">
        <title>The Global Catalogue of Microorganisms (GCM) 10K type strain sequencing project: providing services to taxonomists for standard genome sequencing and annotation.</title>
        <authorList>
            <consortium name="The Broad Institute Genomics Platform"/>
            <consortium name="The Broad Institute Genome Sequencing Center for Infectious Disease"/>
            <person name="Wu L."/>
            <person name="Ma J."/>
        </authorList>
    </citation>
    <scope>NUCLEOTIDE SEQUENCE [LARGE SCALE GENOMIC DNA]</scope>
    <source>
        <strain evidence="2 3">JCM 14559</strain>
    </source>
</reference>
<dbReference type="EMBL" id="BAAANS010000035">
    <property type="protein sequence ID" value="GAA2108614.1"/>
    <property type="molecule type" value="Genomic_DNA"/>
</dbReference>
<feature type="domain" description="Effector-associated" evidence="1">
    <location>
        <begin position="210"/>
        <end position="294"/>
    </location>
</feature>
<keyword evidence="3" id="KW-1185">Reference proteome</keyword>
<sequence>MSPDAAAVRLADPAGAFLGSGFHLGAGLLVSCAHVVHGHPGLTAARHGGDAHPVRTARLFPPDRPPGAASYPPPDLALLTAPGLAGAPAVPLAGRDPAGGAAVLVHGFAVNPVTGEVGPESARLTVAGPSGLGLRVQQGWIQHGLSGSMALDGDGRVVGVVKATADGDDPVGGWLTPLSALLPLLPPLPPAPPAGPPRAPAPTAGAVARLLGEPSLLEDPAARLELIRAVNERLGPGQQVRVPYHAHAALHLRALAAACLEHRSPADALRALLAGARELCGPHRALDRLGALLDLDPEE</sequence>
<dbReference type="Proteomes" id="UP001500897">
    <property type="component" value="Unassembled WGS sequence"/>
</dbReference>
<evidence type="ECO:0000259" key="1">
    <source>
        <dbReference type="Pfam" id="PF19956"/>
    </source>
</evidence>
<dbReference type="RefSeq" id="WP_344554706.1">
    <property type="nucleotide sequence ID" value="NZ_BAAANS010000035.1"/>
</dbReference>
<comment type="caution">
    <text evidence="2">The sequence shown here is derived from an EMBL/GenBank/DDBJ whole genome shotgun (WGS) entry which is preliminary data.</text>
</comment>
<dbReference type="SUPFAM" id="SSF50494">
    <property type="entry name" value="Trypsin-like serine proteases"/>
    <property type="match status" value="1"/>
</dbReference>
<name>A0ABN2XCC7_9ACTN</name>
<protein>
    <recommendedName>
        <fullName evidence="1">Effector-associated domain-containing protein</fullName>
    </recommendedName>
</protein>
<accession>A0ABN2XCC7</accession>
<dbReference type="InterPro" id="IPR045431">
    <property type="entry name" value="EAD2"/>
</dbReference>
<organism evidence="2 3">
    <name type="scientific">Kitasatospora saccharophila</name>
    <dbReference type="NCBI Taxonomy" id="407973"/>
    <lineage>
        <taxon>Bacteria</taxon>
        <taxon>Bacillati</taxon>
        <taxon>Actinomycetota</taxon>
        <taxon>Actinomycetes</taxon>
        <taxon>Kitasatosporales</taxon>
        <taxon>Streptomycetaceae</taxon>
        <taxon>Kitasatospora</taxon>
    </lineage>
</organism>